<evidence type="ECO:0000313" key="1">
    <source>
        <dbReference type="EMBL" id="MDQ0445242.1"/>
    </source>
</evidence>
<protein>
    <recommendedName>
        <fullName evidence="3">PadR family transcriptional regulator</fullName>
    </recommendedName>
</protein>
<evidence type="ECO:0008006" key="3">
    <source>
        <dbReference type="Google" id="ProtNLM"/>
    </source>
</evidence>
<dbReference type="Proteomes" id="UP001236369">
    <property type="component" value="Unassembled WGS sequence"/>
</dbReference>
<gene>
    <name evidence="1" type="ORF">QO016_004769</name>
</gene>
<sequence>MRAPPLRGRQIAALRAIASSPAGLRSGAYPSLMAALVEMGLVVERDAARASHPSGRAWHLTQEGRAVLRVYGEDEA</sequence>
<proteinExistence type="predicted"/>
<reference evidence="1 2" key="1">
    <citation type="submission" date="2023-07" db="EMBL/GenBank/DDBJ databases">
        <title>Genomic Encyclopedia of Type Strains, Phase IV (KMG-IV): sequencing the most valuable type-strain genomes for metagenomic binning, comparative biology and taxonomic classification.</title>
        <authorList>
            <person name="Goeker M."/>
        </authorList>
    </citation>
    <scope>NUCLEOTIDE SEQUENCE [LARGE SCALE GENOMIC DNA]</scope>
    <source>
        <strain evidence="1 2">DSM 19562</strain>
    </source>
</reference>
<dbReference type="EMBL" id="JAUSVV010000023">
    <property type="protein sequence ID" value="MDQ0445242.1"/>
    <property type="molecule type" value="Genomic_DNA"/>
</dbReference>
<comment type="caution">
    <text evidence="1">The sequence shown here is derived from an EMBL/GenBank/DDBJ whole genome shotgun (WGS) entry which is preliminary data.</text>
</comment>
<evidence type="ECO:0000313" key="2">
    <source>
        <dbReference type="Proteomes" id="UP001236369"/>
    </source>
</evidence>
<dbReference type="RefSeq" id="WP_238248729.1">
    <property type="nucleotide sequence ID" value="NZ_BPQX01000021.1"/>
</dbReference>
<keyword evidence="2" id="KW-1185">Reference proteome</keyword>
<accession>A0ABU0HTJ3</accession>
<organism evidence="1 2">
    <name type="scientific">Methylobacterium persicinum</name>
    <dbReference type="NCBI Taxonomy" id="374426"/>
    <lineage>
        <taxon>Bacteria</taxon>
        <taxon>Pseudomonadati</taxon>
        <taxon>Pseudomonadota</taxon>
        <taxon>Alphaproteobacteria</taxon>
        <taxon>Hyphomicrobiales</taxon>
        <taxon>Methylobacteriaceae</taxon>
        <taxon>Methylobacterium</taxon>
    </lineage>
</organism>
<name>A0ABU0HTJ3_9HYPH</name>